<dbReference type="EMBL" id="GGEC01065166">
    <property type="protein sequence ID" value="MBX45650.1"/>
    <property type="molecule type" value="Transcribed_RNA"/>
</dbReference>
<sequence>MRMAEVEADFLMVNT</sequence>
<proteinExistence type="predicted"/>
<name>A0A2P2NT82_RHIMU</name>
<accession>A0A2P2NT82</accession>
<organism evidence="1">
    <name type="scientific">Rhizophora mucronata</name>
    <name type="common">Asiatic mangrove</name>
    <dbReference type="NCBI Taxonomy" id="61149"/>
    <lineage>
        <taxon>Eukaryota</taxon>
        <taxon>Viridiplantae</taxon>
        <taxon>Streptophyta</taxon>
        <taxon>Embryophyta</taxon>
        <taxon>Tracheophyta</taxon>
        <taxon>Spermatophyta</taxon>
        <taxon>Magnoliopsida</taxon>
        <taxon>eudicotyledons</taxon>
        <taxon>Gunneridae</taxon>
        <taxon>Pentapetalae</taxon>
        <taxon>rosids</taxon>
        <taxon>fabids</taxon>
        <taxon>Malpighiales</taxon>
        <taxon>Rhizophoraceae</taxon>
        <taxon>Rhizophora</taxon>
    </lineage>
</organism>
<evidence type="ECO:0000313" key="1">
    <source>
        <dbReference type="EMBL" id="MBX45650.1"/>
    </source>
</evidence>
<protein>
    <submittedName>
        <fullName evidence="1">Uncharacterized protein</fullName>
    </submittedName>
</protein>
<reference evidence="1" key="1">
    <citation type="submission" date="2018-02" db="EMBL/GenBank/DDBJ databases">
        <title>Rhizophora mucronata_Transcriptome.</title>
        <authorList>
            <person name="Meera S.P."/>
            <person name="Sreeshan A."/>
            <person name="Augustine A."/>
        </authorList>
    </citation>
    <scope>NUCLEOTIDE SEQUENCE</scope>
    <source>
        <tissue evidence="1">Leaf</tissue>
    </source>
</reference>